<dbReference type="Proteomes" id="UP000824469">
    <property type="component" value="Unassembled WGS sequence"/>
</dbReference>
<accession>A0AA38GGG2</accession>
<sequence>AYQDELQETMKHNSMQEILVAVEVAEDPELILNLFTHAMNIQDKYVFSSNPSFSTQMPHRGVKIKDESNVSHGEDFNEHRPRKEKNQECSSILNKDQLWGSDEMLNGESAI</sequence>
<feature type="non-terminal residue" evidence="2">
    <location>
        <position position="1"/>
    </location>
</feature>
<feature type="region of interest" description="Disordered" evidence="1">
    <location>
        <begin position="56"/>
        <end position="93"/>
    </location>
</feature>
<name>A0AA38GGG2_TAXCH</name>
<dbReference type="AlphaFoldDB" id="A0AA38GGG2"/>
<reference evidence="2 3" key="1">
    <citation type="journal article" date="2021" name="Nat. Plants">
        <title>The Taxus genome provides insights into paclitaxel biosynthesis.</title>
        <authorList>
            <person name="Xiong X."/>
            <person name="Gou J."/>
            <person name="Liao Q."/>
            <person name="Li Y."/>
            <person name="Zhou Q."/>
            <person name="Bi G."/>
            <person name="Li C."/>
            <person name="Du R."/>
            <person name="Wang X."/>
            <person name="Sun T."/>
            <person name="Guo L."/>
            <person name="Liang H."/>
            <person name="Lu P."/>
            <person name="Wu Y."/>
            <person name="Zhang Z."/>
            <person name="Ro D.K."/>
            <person name="Shang Y."/>
            <person name="Huang S."/>
            <person name="Yan J."/>
        </authorList>
    </citation>
    <scope>NUCLEOTIDE SEQUENCE [LARGE SCALE GENOMIC DNA]</scope>
    <source>
        <strain evidence="2">Ta-2019</strain>
    </source>
</reference>
<evidence type="ECO:0000313" key="3">
    <source>
        <dbReference type="Proteomes" id="UP000824469"/>
    </source>
</evidence>
<comment type="caution">
    <text evidence="2">The sequence shown here is derived from an EMBL/GenBank/DDBJ whole genome shotgun (WGS) entry which is preliminary data.</text>
</comment>
<feature type="compositionally biased region" description="Basic and acidic residues" evidence="1">
    <location>
        <begin position="63"/>
        <end position="87"/>
    </location>
</feature>
<evidence type="ECO:0000313" key="2">
    <source>
        <dbReference type="EMBL" id="KAH9321134.1"/>
    </source>
</evidence>
<keyword evidence="3" id="KW-1185">Reference proteome</keyword>
<protein>
    <submittedName>
        <fullName evidence="2">Uncharacterized protein</fullName>
    </submittedName>
</protein>
<proteinExistence type="predicted"/>
<dbReference type="EMBL" id="JAHRHJ020000003">
    <property type="protein sequence ID" value="KAH9321134.1"/>
    <property type="molecule type" value="Genomic_DNA"/>
</dbReference>
<evidence type="ECO:0000256" key="1">
    <source>
        <dbReference type="SAM" id="MobiDB-lite"/>
    </source>
</evidence>
<gene>
    <name evidence="2" type="ORF">KI387_015773</name>
</gene>
<organism evidence="2 3">
    <name type="scientific">Taxus chinensis</name>
    <name type="common">Chinese yew</name>
    <name type="synonym">Taxus wallichiana var. chinensis</name>
    <dbReference type="NCBI Taxonomy" id="29808"/>
    <lineage>
        <taxon>Eukaryota</taxon>
        <taxon>Viridiplantae</taxon>
        <taxon>Streptophyta</taxon>
        <taxon>Embryophyta</taxon>
        <taxon>Tracheophyta</taxon>
        <taxon>Spermatophyta</taxon>
        <taxon>Pinopsida</taxon>
        <taxon>Pinidae</taxon>
        <taxon>Conifers II</taxon>
        <taxon>Cupressales</taxon>
        <taxon>Taxaceae</taxon>
        <taxon>Taxus</taxon>
    </lineage>
</organism>